<reference evidence="1 2" key="1">
    <citation type="journal article" date="2018" name="Biotechnol. Biofuels">
        <title>Integrative visual omics of the white-rot fungus Polyporus brumalis exposes the biotechnological potential of its oxidative enzymes for delignifying raw plant biomass.</title>
        <authorList>
            <person name="Miyauchi S."/>
            <person name="Rancon A."/>
            <person name="Drula E."/>
            <person name="Hage H."/>
            <person name="Chaduli D."/>
            <person name="Favel A."/>
            <person name="Grisel S."/>
            <person name="Henrissat B."/>
            <person name="Herpoel-Gimbert I."/>
            <person name="Ruiz-Duenas F.J."/>
            <person name="Chevret D."/>
            <person name="Hainaut M."/>
            <person name="Lin J."/>
            <person name="Wang M."/>
            <person name="Pangilinan J."/>
            <person name="Lipzen A."/>
            <person name="Lesage-Meessen L."/>
            <person name="Navarro D."/>
            <person name="Riley R."/>
            <person name="Grigoriev I.V."/>
            <person name="Zhou S."/>
            <person name="Raouche S."/>
            <person name="Rosso M.N."/>
        </authorList>
    </citation>
    <scope>NUCLEOTIDE SEQUENCE [LARGE SCALE GENOMIC DNA]</scope>
    <source>
        <strain evidence="1 2">BRFM 1820</strain>
    </source>
</reference>
<name>A0A371CPZ1_9APHY</name>
<proteinExistence type="predicted"/>
<dbReference type="EMBL" id="KZ857486">
    <property type="protein sequence ID" value="RDX42368.1"/>
    <property type="molecule type" value="Genomic_DNA"/>
</dbReference>
<keyword evidence="2" id="KW-1185">Reference proteome</keyword>
<dbReference type="AlphaFoldDB" id="A0A371CPZ1"/>
<evidence type="ECO:0000313" key="1">
    <source>
        <dbReference type="EMBL" id="RDX42368.1"/>
    </source>
</evidence>
<protein>
    <submittedName>
        <fullName evidence="1">Uncharacterized protein</fullName>
    </submittedName>
</protein>
<sequence length="177" mass="19991">MYRLALSIVLSYADDKPCCTLSVVSAQCREPGGHSKTTLLEQLDTQRQCFRHVTRMRRPNSPTSGVPIYPTYPSLFLDVSWPQTSRRVQQSPGWLSGFSVHIVRNEAAGLLSRGPITLYDLAASEQPRQHPCQRAAASLFRARRPARTQHSTMFIRAFRARRSSQDHTERTCAPGHK</sequence>
<gene>
    <name evidence="1" type="ORF">OH76DRAFT_111309</name>
</gene>
<organism evidence="1 2">
    <name type="scientific">Lentinus brumalis</name>
    <dbReference type="NCBI Taxonomy" id="2498619"/>
    <lineage>
        <taxon>Eukaryota</taxon>
        <taxon>Fungi</taxon>
        <taxon>Dikarya</taxon>
        <taxon>Basidiomycota</taxon>
        <taxon>Agaricomycotina</taxon>
        <taxon>Agaricomycetes</taxon>
        <taxon>Polyporales</taxon>
        <taxon>Polyporaceae</taxon>
        <taxon>Lentinus</taxon>
    </lineage>
</organism>
<dbReference type="Proteomes" id="UP000256964">
    <property type="component" value="Unassembled WGS sequence"/>
</dbReference>
<evidence type="ECO:0000313" key="2">
    <source>
        <dbReference type="Proteomes" id="UP000256964"/>
    </source>
</evidence>
<accession>A0A371CPZ1</accession>